<comment type="caution">
    <text evidence="6">The sequence shown here is derived from an EMBL/GenBank/DDBJ whole genome shotgun (WGS) entry which is preliminary data.</text>
</comment>
<dbReference type="InterPro" id="IPR052190">
    <property type="entry name" value="Euk-Arch_PrmC-MTase"/>
</dbReference>
<dbReference type="PANTHER" id="PTHR45875:SF1">
    <property type="entry name" value="METHYLTRANSFERASE N6AMT1"/>
    <property type="match status" value="1"/>
</dbReference>
<dbReference type="EMBL" id="AJJH01000068">
    <property type="protein sequence ID" value="EID79286.1"/>
    <property type="molecule type" value="Genomic_DNA"/>
</dbReference>
<dbReference type="GO" id="GO:0008276">
    <property type="term" value="F:protein methyltransferase activity"/>
    <property type="evidence" value="ECO:0007669"/>
    <property type="project" value="TreeGrafter"/>
</dbReference>
<dbReference type="SUPFAM" id="SSF53335">
    <property type="entry name" value="S-adenosyl-L-methionine-dependent methyltransferases"/>
    <property type="match status" value="1"/>
</dbReference>
<evidence type="ECO:0000313" key="6">
    <source>
        <dbReference type="EMBL" id="EID79286.1"/>
    </source>
</evidence>
<dbReference type="InterPro" id="IPR007848">
    <property type="entry name" value="Small_mtfrase_dom"/>
</dbReference>
<evidence type="ECO:0000256" key="4">
    <source>
        <dbReference type="ARBA" id="ARBA00022691"/>
    </source>
</evidence>
<organism evidence="6 7">
    <name type="scientific">Rhodococcus opacus RKJ300 = JCM 13270</name>
    <dbReference type="NCBI Taxonomy" id="1165867"/>
    <lineage>
        <taxon>Bacteria</taxon>
        <taxon>Bacillati</taxon>
        <taxon>Actinomycetota</taxon>
        <taxon>Actinomycetes</taxon>
        <taxon>Mycobacteriales</taxon>
        <taxon>Nocardiaceae</taxon>
        <taxon>Rhodococcus</taxon>
    </lineage>
</organism>
<gene>
    <name evidence="6" type="ORF">W59_14121</name>
</gene>
<dbReference type="AlphaFoldDB" id="I0WSC0"/>
<feature type="domain" description="Methyltransferase small" evidence="5">
    <location>
        <begin position="2"/>
        <end position="75"/>
    </location>
</feature>
<dbReference type="GO" id="GO:0008757">
    <property type="term" value="F:S-adenosylmethionine-dependent methyltransferase activity"/>
    <property type="evidence" value="ECO:0007669"/>
    <property type="project" value="TreeGrafter"/>
</dbReference>
<dbReference type="Proteomes" id="UP000006447">
    <property type="component" value="Unassembled WGS sequence"/>
</dbReference>
<evidence type="ECO:0000256" key="3">
    <source>
        <dbReference type="ARBA" id="ARBA00022679"/>
    </source>
</evidence>
<dbReference type="PANTHER" id="PTHR45875">
    <property type="entry name" value="METHYLTRANSFERASE N6AMT1"/>
    <property type="match status" value="1"/>
</dbReference>
<evidence type="ECO:0000256" key="2">
    <source>
        <dbReference type="ARBA" id="ARBA00022603"/>
    </source>
</evidence>
<dbReference type="GO" id="GO:0008170">
    <property type="term" value="F:N-methyltransferase activity"/>
    <property type="evidence" value="ECO:0007669"/>
    <property type="project" value="UniProtKB-ARBA"/>
</dbReference>
<keyword evidence="4" id="KW-0949">S-adenosyl-L-methionine</keyword>
<dbReference type="GO" id="GO:0035657">
    <property type="term" value="C:eRF1 methyltransferase complex"/>
    <property type="evidence" value="ECO:0007669"/>
    <property type="project" value="TreeGrafter"/>
</dbReference>
<dbReference type="GO" id="GO:0003676">
    <property type="term" value="F:nucleic acid binding"/>
    <property type="evidence" value="ECO:0007669"/>
    <property type="project" value="InterPro"/>
</dbReference>
<reference evidence="6 7" key="1">
    <citation type="journal article" date="2012" name="J. Bacteriol.">
        <title>Draft genome sequence of the nitrophenol-degrading actinomycete Rhodococcus imtechensis RKJ300.</title>
        <authorList>
            <person name="Vikram S."/>
            <person name="Kumar S."/>
            <person name="Subramanian S."/>
            <person name="Raghava G.P."/>
        </authorList>
    </citation>
    <scope>NUCLEOTIDE SEQUENCE [LARGE SCALE GENOMIC DNA]</scope>
    <source>
        <strain evidence="6 7">RKJ300</strain>
    </source>
</reference>
<dbReference type="InterPro" id="IPR004557">
    <property type="entry name" value="PrmC-related"/>
</dbReference>
<dbReference type="InterPro" id="IPR002052">
    <property type="entry name" value="DNA_methylase_N6_adenine_CS"/>
</dbReference>
<dbReference type="GO" id="GO:0032259">
    <property type="term" value="P:methylation"/>
    <property type="evidence" value="ECO:0007669"/>
    <property type="project" value="UniProtKB-KW"/>
</dbReference>
<evidence type="ECO:0000313" key="7">
    <source>
        <dbReference type="Proteomes" id="UP000006447"/>
    </source>
</evidence>
<name>I0WSC0_RHOOP</name>
<dbReference type="PROSITE" id="PS00092">
    <property type="entry name" value="N6_MTASE"/>
    <property type="match status" value="1"/>
</dbReference>
<dbReference type="Gene3D" id="3.40.50.150">
    <property type="entry name" value="Vaccinia Virus protein VP39"/>
    <property type="match status" value="1"/>
</dbReference>
<dbReference type="PATRIC" id="fig|1165867.3.peg.2870"/>
<keyword evidence="3 6" id="KW-0808">Transferase</keyword>
<accession>I0WSC0</accession>
<dbReference type="Pfam" id="PF05175">
    <property type="entry name" value="MTS"/>
    <property type="match status" value="1"/>
</dbReference>
<proteinExistence type="inferred from homology"/>
<sequence>MLDLCAGTGIVSVRAAEAGAGQVTAVDLSRRARATTWMNTRLHGRSVRVVRGDLTEPVRGERFNLVVSNPPYVPAENDRVPVSGIARCWDAGKDGRALLDRICLQVPDVLAADGVLLLVQSSFSGIEKSQTMLEEQGLRVNIVSRIDIPFGPVLAARRDMLVQRGVIDVGQHCEELVVLRAVK</sequence>
<evidence type="ECO:0000256" key="1">
    <source>
        <dbReference type="ARBA" id="ARBA00006149"/>
    </source>
</evidence>
<comment type="similarity">
    <text evidence="1">Belongs to the eukaryotic/archaeal PrmC-related family.</text>
</comment>
<dbReference type="CDD" id="cd02440">
    <property type="entry name" value="AdoMet_MTases"/>
    <property type="match status" value="1"/>
</dbReference>
<dbReference type="NCBIfam" id="TIGR00537">
    <property type="entry name" value="hemK_rel_arch"/>
    <property type="match status" value="1"/>
</dbReference>
<evidence type="ECO:0000259" key="5">
    <source>
        <dbReference type="Pfam" id="PF05175"/>
    </source>
</evidence>
<dbReference type="InterPro" id="IPR029063">
    <property type="entry name" value="SAM-dependent_MTases_sf"/>
</dbReference>
<keyword evidence="2 6" id="KW-0489">Methyltransferase</keyword>
<protein>
    <submittedName>
        <fullName evidence="6">Methyltransferase</fullName>
    </submittedName>
</protein>